<sequence length="654" mass="77571">MKRSVKEKQISIFLHALFESSDIAPAFKKNLNPIKILTHIYLYKTGCADIAKKIKFDSLPATKNNERHMVNKICNFFKDSDPHQKNDVASYLVQNYPDEVDCLCPDFILTKIRAIIKKINKNDLHEDHVEKLVWEHICDKKIYHKFLDNILLFIEDRSIENNNLAKFLTTKKADLKENTFYKWIIRQNFIQKLDYAELGLAHSAKMAEFVDQDKMLGTICFLDFATEDLKQKFHHMLVKKYKTSKMSDMFLELFSESRQKNELFGKAVVIFGFFIIMFKFDDFVDFYQTTMVPDDHRNDWTNYSYKDYCYKILEGFQSGIKSDYVSSHFRLSTLKDQDTMQKISFVFWKNTFLKEKIKHECCPVQSAQNKKIHKYKSITKDKINDRRLLKIIEHLFSKKINISVYSFKSNDPYINLECTPLKMENDGFLIFYNNKDLEFKMDSIPFSVKCRFHVFDDSLNKRYYVFETELMHVFPADDHNILKLNYPVEYNLSDRRLDRYIPAPSDIYTLSIWEANNEQPEMTIQKPPLCRNFKQDSMKILNISSGGIRLSFKTHHLEKIEHEFALQQAYIFKITLSYHDKPADIYLTAVVRNLNWFHEPEPEIEVGFQFIQEAFFSSNKKISWSDITKKGSWHIGSWIFGNNMEKCKDFSVKN</sequence>
<dbReference type="eggNOG" id="ENOG502ZX9M">
    <property type="taxonomic scope" value="Bacteria"/>
</dbReference>
<proteinExistence type="predicted"/>
<name>D6SSA0_9BACT</name>
<dbReference type="OrthoDB" id="5470063at2"/>
<dbReference type="RefSeq" id="WP_008870916.1">
    <property type="nucleotide sequence ID" value="NZ_ACJN02000003.1"/>
</dbReference>
<organism evidence="1 2">
    <name type="scientific">Desulfonatronospira thiodismutans ASO3-1</name>
    <dbReference type="NCBI Taxonomy" id="555779"/>
    <lineage>
        <taxon>Bacteria</taxon>
        <taxon>Pseudomonadati</taxon>
        <taxon>Thermodesulfobacteriota</taxon>
        <taxon>Desulfovibrionia</taxon>
        <taxon>Desulfovibrionales</taxon>
        <taxon>Desulfonatronovibrionaceae</taxon>
        <taxon>Desulfonatronospira</taxon>
    </lineage>
</organism>
<dbReference type="EMBL" id="ACJN02000003">
    <property type="protein sequence ID" value="EFI33566.1"/>
    <property type="molecule type" value="Genomic_DNA"/>
</dbReference>
<keyword evidence="2" id="KW-1185">Reference proteome</keyword>
<gene>
    <name evidence="1" type="ORF">Dthio_PD0900</name>
</gene>
<protein>
    <submittedName>
        <fullName evidence="1">Uncharacterized protein</fullName>
    </submittedName>
</protein>
<comment type="caution">
    <text evidence="1">The sequence shown here is derived from an EMBL/GenBank/DDBJ whole genome shotgun (WGS) entry which is preliminary data.</text>
</comment>
<evidence type="ECO:0000313" key="2">
    <source>
        <dbReference type="Proteomes" id="UP000005496"/>
    </source>
</evidence>
<dbReference type="AlphaFoldDB" id="D6SSA0"/>
<reference evidence="1" key="1">
    <citation type="submission" date="2010-05" db="EMBL/GenBank/DDBJ databases">
        <title>The draft genome of Desulfonatronospira thiodismutans ASO3-1.</title>
        <authorList>
            <consortium name="US DOE Joint Genome Institute (JGI-PGF)"/>
            <person name="Lucas S."/>
            <person name="Copeland A."/>
            <person name="Lapidus A."/>
            <person name="Cheng J.-F."/>
            <person name="Bruce D."/>
            <person name="Goodwin L."/>
            <person name="Pitluck S."/>
            <person name="Chertkov O."/>
            <person name="Brettin T."/>
            <person name="Detter J.C."/>
            <person name="Han C."/>
            <person name="Land M.L."/>
            <person name="Hauser L."/>
            <person name="Kyrpides N."/>
            <person name="Mikhailova N."/>
            <person name="Muyzer G."/>
            <person name="Woyke T."/>
        </authorList>
    </citation>
    <scope>NUCLEOTIDE SEQUENCE [LARGE SCALE GENOMIC DNA]</scope>
    <source>
        <strain evidence="1">ASO3-1</strain>
    </source>
</reference>
<dbReference type="Proteomes" id="UP000005496">
    <property type="component" value="Unassembled WGS sequence"/>
</dbReference>
<evidence type="ECO:0000313" key="1">
    <source>
        <dbReference type="EMBL" id="EFI33566.1"/>
    </source>
</evidence>
<accession>D6SSA0</accession>